<feature type="non-terminal residue" evidence="2">
    <location>
        <position position="597"/>
    </location>
</feature>
<dbReference type="AlphaFoldDB" id="A0A9D1H9I9"/>
<keyword evidence="1" id="KW-0472">Membrane</keyword>
<organism evidence="2 3">
    <name type="scientific">Candidatus Merdimorpha stercoravium</name>
    <dbReference type="NCBI Taxonomy" id="2840863"/>
    <lineage>
        <taxon>Bacteria</taxon>
        <taxon>Pseudomonadati</taxon>
        <taxon>Bacteroidota</taxon>
        <taxon>Flavobacteriia</taxon>
        <taxon>Flavobacteriales</taxon>
        <taxon>Candidatus Merdimorpha</taxon>
    </lineage>
</organism>
<keyword evidence="1" id="KW-0812">Transmembrane</keyword>
<feature type="transmembrane region" description="Helical" evidence="1">
    <location>
        <begin position="502"/>
        <end position="518"/>
    </location>
</feature>
<dbReference type="InterPro" id="IPR021280">
    <property type="entry name" value="TMEM260-like"/>
</dbReference>
<dbReference type="Proteomes" id="UP000824161">
    <property type="component" value="Unassembled WGS sequence"/>
</dbReference>
<dbReference type="InterPro" id="IPR052724">
    <property type="entry name" value="GT117_domain-containing"/>
</dbReference>
<dbReference type="Pfam" id="PF11028">
    <property type="entry name" value="TMEM260-like"/>
    <property type="match status" value="1"/>
</dbReference>
<reference evidence="2" key="1">
    <citation type="submission" date="2020-10" db="EMBL/GenBank/DDBJ databases">
        <authorList>
            <person name="Gilroy R."/>
        </authorList>
    </citation>
    <scope>NUCLEOTIDE SEQUENCE</scope>
    <source>
        <strain evidence="2">1383</strain>
    </source>
</reference>
<proteinExistence type="predicted"/>
<feature type="transmembrane region" description="Helical" evidence="1">
    <location>
        <begin position="224"/>
        <end position="247"/>
    </location>
</feature>
<dbReference type="PANTHER" id="PTHR16214">
    <property type="entry name" value="TRANSMEMBRANE PROTEIN 260"/>
    <property type="match status" value="1"/>
</dbReference>
<reference evidence="2" key="2">
    <citation type="journal article" date="2021" name="PeerJ">
        <title>Extensive microbial diversity within the chicken gut microbiome revealed by metagenomics and culture.</title>
        <authorList>
            <person name="Gilroy R."/>
            <person name="Ravi A."/>
            <person name="Getino M."/>
            <person name="Pursley I."/>
            <person name="Horton D.L."/>
            <person name="Alikhan N.F."/>
            <person name="Baker D."/>
            <person name="Gharbi K."/>
            <person name="Hall N."/>
            <person name="Watson M."/>
            <person name="Adriaenssens E.M."/>
            <person name="Foster-Nyarko E."/>
            <person name="Jarju S."/>
            <person name="Secka A."/>
            <person name="Antonio M."/>
            <person name="Oren A."/>
            <person name="Chaudhuri R.R."/>
            <person name="La Ragione R."/>
            <person name="Hildebrand F."/>
            <person name="Pallen M.J."/>
        </authorList>
    </citation>
    <scope>NUCLEOTIDE SEQUENCE</scope>
    <source>
        <strain evidence="2">1383</strain>
    </source>
</reference>
<comment type="caution">
    <text evidence="2">The sequence shown here is derived from an EMBL/GenBank/DDBJ whole genome shotgun (WGS) entry which is preliminary data.</text>
</comment>
<feature type="transmembrane region" description="Helical" evidence="1">
    <location>
        <begin position="182"/>
        <end position="212"/>
    </location>
</feature>
<feature type="transmembrane region" description="Helical" evidence="1">
    <location>
        <begin position="525"/>
        <end position="543"/>
    </location>
</feature>
<name>A0A9D1H9I9_9FLAO</name>
<feature type="transmembrane region" description="Helical" evidence="1">
    <location>
        <begin position="555"/>
        <end position="579"/>
    </location>
</feature>
<keyword evidence="1" id="KW-1133">Transmembrane helix</keyword>
<dbReference type="PANTHER" id="PTHR16214:SF3">
    <property type="entry name" value="TRANSMEMBRANE PROTEIN 260"/>
    <property type="match status" value="1"/>
</dbReference>
<evidence type="ECO:0000313" key="2">
    <source>
        <dbReference type="EMBL" id="HIT97961.1"/>
    </source>
</evidence>
<protein>
    <submittedName>
        <fullName evidence="2">DUF2723 domain-containing protein</fullName>
    </submittedName>
</protein>
<gene>
    <name evidence="2" type="ORF">IAC44_03890</name>
</gene>
<feature type="transmembrane region" description="Helical" evidence="1">
    <location>
        <begin position="267"/>
        <end position="286"/>
    </location>
</feature>
<dbReference type="EMBL" id="DVLY01000091">
    <property type="protein sequence ID" value="HIT97961.1"/>
    <property type="molecule type" value="Genomic_DNA"/>
</dbReference>
<evidence type="ECO:0000313" key="3">
    <source>
        <dbReference type="Proteomes" id="UP000824161"/>
    </source>
</evidence>
<sequence length="597" mass="66842">MKLPALSQKNINILAGWLMFAIGSLVYILTTEPTAPLWDCPEYTATAVKLEVGHPPGAPLFQMMGAVISNMFDVDPTRIAFMMNVFACLAGGVAIMLLLWVITYFGKRIVGKNWGELSTPTFAAVIGSGVVGSAAILFSDTFWFNATESEVYSLANTFTVLVFYCAIRWADGFGRPRNNKWLILIALLVGLAPGVHFMGMLGVPAVVMIYYFKTAEKKITAKRFILANLVAAAILVLIFGAIFPFLINSFGAADIFMVNTLGAPFHTGTILWAVLLTGVCVFLLWWSRKEGWIAVNTTVLALMFIVIGFSCYLMIPIRSNANTPINENNPSTSAGLDYYFSREQYGSSPILYGPSYNARPDMSDPYIIGDPIYEPDNETGRYEVVDHGLSIRYLPQYMNVFPRVSNDRPDYAKNYQALTGLKEGEIPSFGDNLYFFLTYQLGYMNMRYFLWNFAGRQNDYQGNGEPHKGNWISGIAPLDAMRLGPQDAQADYMKDNKALNKYYFLPLLLGLIGLYFHFKRKDQDAYATFLFFLITGVGITLYTNNPPYEPRERDYALVTSFWTFGVWIGLGVLALYTWLKKYVAQRQKLALSLGISA</sequence>
<feature type="transmembrane region" description="Helical" evidence="1">
    <location>
        <begin position="12"/>
        <end position="29"/>
    </location>
</feature>
<feature type="transmembrane region" description="Helical" evidence="1">
    <location>
        <begin position="81"/>
        <end position="102"/>
    </location>
</feature>
<feature type="transmembrane region" description="Helical" evidence="1">
    <location>
        <begin position="122"/>
        <end position="144"/>
    </location>
</feature>
<accession>A0A9D1H9I9</accession>
<evidence type="ECO:0000256" key="1">
    <source>
        <dbReference type="SAM" id="Phobius"/>
    </source>
</evidence>
<feature type="transmembrane region" description="Helical" evidence="1">
    <location>
        <begin position="293"/>
        <end position="315"/>
    </location>
</feature>